<organism evidence="1">
    <name type="scientific">Podoviridae sp. ctiJY10</name>
    <dbReference type="NCBI Taxonomy" id="2826572"/>
    <lineage>
        <taxon>Viruses</taxon>
        <taxon>Duplodnaviria</taxon>
        <taxon>Heunggongvirae</taxon>
        <taxon>Uroviricota</taxon>
        <taxon>Caudoviricetes</taxon>
    </lineage>
</organism>
<reference evidence="1" key="1">
    <citation type="journal article" date="2021" name="Proc. Natl. Acad. Sci. U.S.A.">
        <title>A Catalog of Tens of Thousands of Viruses from Human Metagenomes Reveals Hidden Associations with Chronic Diseases.</title>
        <authorList>
            <person name="Tisza M.J."/>
            <person name="Buck C.B."/>
        </authorList>
    </citation>
    <scope>NUCLEOTIDE SEQUENCE</scope>
    <source>
        <strain evidence="1">CtiJY10</strain>
    </source>
</reference>
<dbReference type="EMBL" id="BK015060">
    <property type="protein sequence ID" value="DAD89372.1"/>
    <property type="molecule type" value="Genomic_DNA"/>
</dbReference>
<sequence>MKINATRCDLCHAMVEVSGNISEKVVYATFLLNEKGRDITMTVLNCPCCGKESVVQVDDQFTKEVLSEAKELYLKRAKFFAMNKPVPMKLAYKIGKIDSKLSCMRAELAKQLDGALYQIEGEIHQLDYRYHAR</sequence>
<proteinExistence type="predicted"/>
<evidence type="ECO:0000313" key="1">
    <source>
        <dbReference type="EMBL" id="DAD89372.1"/>
    </source>
</evidence>
<accession>A0A8S5N4K1</accession>
<protein>
    <submittedName>
        <fullName evidence="1">HTH-type transcriptional regulator</fullName>
    </submittedName>
</protein>
<name>A0A8S5N4K1_9CAUD</name>